<proteinExistence type="predicted"/>
<organism evidence="1 2">
    <name type="scientific">Aspergillus novofumigatus (strain IBT 16806)</name>
    <dbReference type="NCBI Taxonomy" id="1392255"/>
    <lineage>
        <taxon>Eukaryota</taxon>
        <taxon>Fungi</taxon>
        <taxon>Dikarya</taxon>
        <taxon>Ascomycota</taxon>
        <taxon>Pezizomycotina</taxon>
        <taxon>Eurotiomycetes</taxon>
        <taxon>Eurotiomycetidae</taxon>
        <taxon>Eurotiales</taxon>
        <taxon>Aspergillaceae</taxon>
        <taxon>Aspergillus</taxon>
        <taxon>Aspergillus subgen. Fumigati</taxon>
    </lineage>
</organism>
<comment type="caution">
    <text evidence="1">The sequence shown here is derived from an EMBL/GenBank/DDBJ whole genome shotgun (WGS) entry which is preliminary data.</text>
</comment>
<name>A0A2I1BX37_ASPN1</name>
<dbReference type="VEuPathDB" id="FungiDB:P174DRAFT_434374"/>
<dbReference type="STRING" id="1392255.A0A2I1BX37"/>
<dbReference type="Proteomes" id="UP000234474">
    <property type="component" value="Unassembled WGS sequence"/>
</dbReference>
<gene>
    <name evidence="1" type="ORF">P174DRAFT_434374</name>
</gene>
<dbReference type="RefSeq" id="XP_024678535.1">
    <property type="nucleotide sequence ID" value="XM_024825870.1"/>
</dbReference>
<dbReference type="GeneID" id="36533195"/>
<reference evidence="2" key="1">
    <citation type="journal article" date="2018" name="Proc. Natl. Acad. Sci. U.S.A.">
        <title>Linking secondary metabolites to gene clusters through genome sequencing of six diverse Aspergillus species.</title>
        <authorList>
            <person name="Kaerboelling I."/>
            <person name="Vesth T.C."/>
            <person name="Frisvad J.C."/>
            <person name="Nybo J.L."/>
            <person name="Theobald S."/>
            <person name="Kuo A."/>
            <person name="Bowyer P."/>
            <person name="Matsuda Y."/>
            <person name="Mondo S."/>
            <person name="Lyhne E.K."/>
            <person name="Kogle M.E."/>
            <person name="Clum A."/>
            <person name="Lipzen A."/>
            <person name="Salamov A."/>
            <person name="Ngan C.Y."/>
            <person name="Daum C."/>
            <person name="Chiniquy J."/>
            <person name="Barry K."/>
            <person name="LaButti K."/>
            <person name="Haridas S."/>
            <person name="Simmons B.A."/>
            <person name="Magnuson J.K."/>
            <person name="Mortensen U.H."/>
            <person name="Larsen T.O."/>
            <person name="Grigoriev I.V."/>
            <person name="Baker S.E."/>
            <person name="Andersen M.R."/>
        </authorList>
    </citation>
    <scope>NUCLEOTIDE SEQUENCE [LARGE SCALE GENOMIC DNA]</scope>
    <source>
        <strain evidence="2">IBT 16806</strain>
    </source>
</reference>
<keyword evidence="2" id="KW-1185">Reference proteome</keyword>
<dbReference type="EMBL" id="MSZS01000008">
    <property type="protein sequence ID" value="PKX89940.1"/>
    <property type="molecule type" value="Genomic_DNA"/>
</dbReference>
<dbReference type="AlphaFoldDB" id="A0A2I1BX37"/>
<evidence type="ECO:0000313" key="2">
    <source>
        <dbReference type="Proteomes" id="UP000234474"/>
    </source>
</evidence>
<sequence>MPSYIALRLGKLMRGCYQFKTGNSEDITELYVVDGEGVKYASVSSPGGSASLEFDVENDPTTGSSLIAVTEKQVNITYAATRTNLSSASPSPSPSSAETLHKSCTMTFAFFVGFASAFIWL</sequence>
<accession>A0A2I1BX37</accession>
<evidence type="ECO:0000313" key="1">
    <source>
        <dbReference type="EMBL" id="PKX89940.1"/>
    </source>
</evidence>
<dbReference type="OrthoDB" id="3259102at2759"/>
<protein>
    <submittedName>
        <fullName evidence="1">Uncharacterized protein</fullName>
    </submittedName>
</protein>